<keyword evidence="1" id="KW-1133">Transmembrane helix</keyword>
<dbReference type="EMBL" id="CP011013">
    <property type="protein sequence ID" value="AJT49726.1"/>
    <property type="molecule type" value="Genomic_DNA"/>
</dbReference>
<organism evidence="2 3">
    <name type="scientific">Limosilactobacillus mucosae LM1</name>
    <dbReference type="NCBI Taxonomy" id="1130798"/>
    <lineage>
        <taxon>Bacteria</taxon>
        <taxon>Bacillati</taxon>
        <taxon>Bacillota</taxon>
        <taxon>Bacilli</taxon>
        <taxon>Lactobacillales</taxon>
        <taxon>Lactobacillaceae</taxon>
        <taxon>Limosilactobacillus</taxon>
    </lineage>
</organism>
<keyword evidence="3" id="KW-1185">Reference proteome</keyword>
<evidence type="ECO:0000313" key="2">
    <source>
        <dbReference type="EMBL" id="AJT49726.1"/>
    </source>
</evidence>
<feature type="transmembrane region" description="Helical" evidence="1">
    <location>
        <begin position="122"/>
        <end position="142"/>
    </location>
</feature>
<evidence type="ECO:0000313" key="3">
    <source>
        <dbReference type="Proteomes" id="UP000003645"/>
    </source>
</evidence>
<dbReference type="Pfam" id="PF09819">
    <property type="entry name" value="ABC_cobalt"/>
    <property type="match status" value="1"/>
</dbReference>
<gene>
    <name evidence="2" type="ORF">LBLM1_00480</name>
</gene>
<dbReference type="OrthoDB" id="8017424at2"/>
<dbReference type="Proteomes" id="UP000003645">
    <property type="component" value="Chromosome"/>
</dbReference>
<dbReference type="RefSeq" id="WP_045025292.1">
    <property type="nucleotide sequence ID" value="NZ_CP011013.1"/>
</dbReference>
<dbReference type="AlphaFoldDB" id="A0A0D4CIM6"/>
<dbReference type="KEGG" id="lmu:LBLM1_00480"/>
<keyword evidence="1" id="KW-0472">Membrane</keyword>
<protein>
    <submittedName>
        <fullName evidence="2">ABC transporter permease</fullName>
    </submittedName>
</protein>
<feature type="transmembrane region" description="Helical" evidence="1">
    <location>
        <begin position="53"/>
        <end position="69"/>
    </location>
</feature>
<feature type="transmembrane region" description="Helical" evidence="1">
    <location>
        <begin position="12"/>
        <end position="33"/>
    </location>
</feature>
<dbReference type="PIRSF" id="PIRSF037394">
    <property type="entry name" value="ABC_thiamine-permease_YkoE_prd"/>
    <property type="match status" value="1"/>
</dbReference>
<proteinExistence type="predicted"/>
<sequence length="192" mass="21486">MAKKNNKFHLRDIILLALVGIIFGVIYWAAAFMYNALTIVFTPLKLPMMGNDLTMGLWCMAGPMAGFMLKKPGAPFLGEFLGAAGEALIGDQWGAANLISGAVQGIASELGFTFTGYKHYDWLGAVSTTITTTIVTFAWDWFRNGYNKFGFKNVYYFSGRLLSMFIFCGVLVMLIERLLERSHVMKREEFND</sequence>
<dbReference type="HOGENOM" id="CLU_089225_2_0_9"/>
<reference evidence="2 3" key="1">
    <citation type="journal article" date="2012" name="J. Bacteriol.">
        <title>Genome sequence of Lactobacillus mucosae LM1, isolated from piglet feces.</title>
        <authorList>
            <person name="Lee J.H."/>
            <person name="Valeriano V.D."/>
            <person name="Shin Y.R."/>
            <person name="Chae J.P."/>
            <person name="Kim G.B."/>
            <person name="Ham J.S."/>
            <person name="Chun J."/>
            <person name="Kang D.K."/>
        </authorList>
    </citation>
    <scope>NUCLEOTIDE SEQUENCE [LARGE SCALE GENOMIC DNA]</scope>
    <source>
        <strain evidence="2 3">LM1</strain>
    </source>
</reference>
<feature type="transmembrane region" description="Helical" evidence="1">
    <location>
        <begin position="154"/>
        <end position="175"/>
    </location>
</feature>
<accession>A0A0D4CIM6</accession>
<dbReference type="InterPro" id="IPR017195">
    <property type="entry name" value="ABC_thiamin-permease_prd"/>
</dbReference>
<name>A0A0D4CIM6_LIMMU</name>
<dbReference type="STRING" id="1130798.LBLM1_00480"/>
<evidence type="ECO:0000256" key="1">
    <source>
        <dbReference type="SAM" id="Phobius"/>
    </source>
</evidence>
<keyword evidence="1" id="KW-0812">Transmembrane</keyword>